<feature type="compositionally biased region" description="Polar residues" evidence="2">
    <location>
        <begin position="470"/>
        <end position="484"/>
    </location>
</feature>
<dbReference type="Gene3D" id="1.10.4080.10">
    <property type="entry name" value="ADP-ribosylation/Crystallin J1"/>
    <property type="match status" value="1"/>
</dbReference>
<dbReference type="InterPro" id="IPR005502">
    <property type="entry name" value="Ribosyl_crysJ1"/>
</dbReference>
<dbReference type="GO" id="GO:0046872">
    <property type="term" value="F:metal ion binding"/>
    <property type="evidence" value="ECO:0007669"/>
    <property type="project" value="UniProtKB-KW"/>
</dbReference>
<reference evidence="4" key="1">
    <citation type="submission" date="2021-02" db="EMBL/GenBank/DDBJ databases">
        <authorList>
            <person name="Nowell W R."/>
        </authorList>
    </citation>
    <scope>NUCLEOTIDE SEQUENCE</scope>
</reference>
<feature type="binding site" evidence="1">
    <location>
        <position position="343"/>
    </location>
    <ligand>
        <name>Mg(2+)</name>
        <dbReference type="ChEBI" id="CHEBI:18420"/>
        <label>1</label>
    </ligand>
</feature>
<dbReference type="PANTHER" id="PTHR16222">
    <property type="entry name" value="ADP-RIBOSYLGLYCOHYDROLASE"/>
    <property type="match status" value="1"/>
</dbReference>
<keyword evidence="5" id="KW-1185">Reference proteome</keyword>
<gene>
    <name evidence="3" type="ORF">EDS130_LOCUS6276</name>
    <name evidence="4" type="ORF">XAT740_LOCUS39004</name>
</gene>
<keyword evidence="1" id="KW-0479">Metal-binding</keyword>
<evidence type="ECO:0000313" key="5">
    <source>
        <dbReference type="Proteomes" id="UP000663828"/>
    </source>
</evidence>
<dbReference type="EMBL" id="CAJNOR010004276">
    <property type="protein sequence ID" value="CAF1489551.1"/>
    <property type="molecule type" value="Genomic_DNA"/>
</dbReference>
<feature type="binding site" evidence="1">
    <location>
        <position position="100"/>
    </location>
    <ligand>
        <name>Mg(2+)</name>
        <dbReference type="ChEBI" id="CHEBI:18420"/>
        <label>1</label>
    </ligand>
</feature>
<dbReference type="InterPro" id="IPR036705">
    <property type="entry name" value="Ribosyl_crysJ1_sf"/>
</dbReference>
<accession>A0A815SEJ4</accession>
<feature type="binding site" evidence="1">
    <location>
        <position position="102"/>
    </location>
    <ligand>
        <name>Mg(2+)</name>
        <dbReference type="ChEBI" id="CHEBI:18420"/>
        <label>1</label>
    </ligand>
</feature>
<dbReference type="Proteomes" id="UP000663828">
    <property type="component" value="Unassembled WGS sequence"/>
</dbReference>
<feature type="binding site" evidence="1">
    <location>
        <position position="340"/>
    </location>
    <ligand>
        <name>Mg(2+)</name>
        <dbReference type="ChEBI" id="CHEBI:18420"/>
        <label>1</label>
    </ligand>
</feature>
<feature type="region of interest" description="Disordered" evidence="2">
    <location>
        <begin position="470"/>
        <end position="492"/>
    </location>
</feature>
<evidence type="ECO:0000313" key="4">
    <source>
        <dbReference type="EMBL" id="CAF1489551.1"/>
    </source>
</evidence>
<dbReference type="Pfam" id="PF03747">
    <property type="entry name" value="ADP_ribosyl_GH"/>
    <property type="match status" value="1"/>
</dbReference>
<sequence length="533" mass="60856">MTRYLVAHINNDQKDRPILTLPQLLNTDQPYRDLKYLYDPELDVHDNDIIRRIQGSLVGLAVGDAVGAAVEFRPYEYLKEHPVVDMQSGGTWDLQAGQWTDDTSMALCLAASLIIRGKSNSYDQFARYKRWYRTGYLSSTGKCFDIGKSTRQAIEEFENRQRQVINLKMQQNFSSNSSFALADDLMEYYYQQYGFDIKCGTVDSAGNGALMRLAPIPLFYFKSYDSVRQYIEESTRLTHGDQRAIDACQFYAGLIWHAINGFTKKQLLHPNFYQEHLHIPLHKDVLEIARGSYKQKTGYEDGIRGRGYVLESLEAALWAFYNDGDSFERGALAAVNIGDDTDTTAAIYGELAGAVYGIHKLPERWLKKLFERKFIMTVAKGLYVYGKKHENGQQRSEGTERRSQLNLSTLRRDTRRINDSYNMIFPGQDTYRSGTIYYDHNTGSATAVYSRQFAHPEALSYRYQSSQMSSPIYSRRSGNSTGAPQNGLPPTITNPFNQRQLTYLDNTLRQVTYENSTATLQSSKPPIKVISEH</sequence>
<dbReference type="Proteomes" id="UP000663852">
    <property type="component" value="Unassembled WGS sequence"/>
</dbReference>
<evidence type="ECO:0000313" key="3">
    <source>
        <dbReference type="EMBL" id="CAF0829752.1"/>
    </source>
</evidence>
<evidence type="ECO:0000256" key="1">
    <source>
        <dbReference type="PIRSR" id="PIRSR605502-1"/>
    </source>
</evidence>
<organism evidence="4 5">
    <name type="scientific">Adineta ricciae</name>
    <name type="common">Rotifer</name>
    <dbReference type="NCBI Taxonomy" id="249248"/>
    <lineage>
        <taxon>Eukaryota</taxon>
        <taxon>Metazoa</taxon>
        <taxon>Spiralia</taxon>
        <taxon>Gnathifera</taxon>
        <taxon>Rotifera</taxon>
        <taxon>Eurotatoria</taxon>
        <taxon>Bdelloidea</taxon>
        <taxon>Adinetida</taxon>
        <taxon>Adinetidae</taxon>
        <taxon>Adineta</taxon>
    </lineage>
</organism>
<evidence type="ECO:0000256" key="2">
    <source>
        <dbReference type="SAM" id="MobiDB-lite"/>
    </source>
</evidence>
<proteinExistence type="predicted"/>
<protein>
    <recommendedName>
        <fullName evidence="6">ADP-ribosylglycohydrolase</fullName>
    </recommendedName>
</protein>
<dbReference type="PANTHER" id="PTHR16222:SF12">
    <property type="entry name" value="ADP-RIBOSYLGLYCOHYDROLASE-RELATED"/>
    <property type="match status" value="1"/>
</dbReference>
<dbReference type="OrthoDB" id="410104at2759"/>
<dbReference type="AlphaFoldDB" id="A0A815SEJ4"/>
<feature type="binding site" evidence="1">
    <location>
        <position position="101"/>
    </location>
    <ligand>
        <name>Mg(2+)</name>
        <dbReference type="ChEBI" id="CHEBI:18420"/>
        <label>1</label>
    </ligand>
</feature>
<feature type="region of interest" description="Disordered" evidence="2">
    <location>
        <begin position="390"/>
        <end position="411"/>
    </location>
</feature>
<dbReference type="EMBL" id="CAJNOJ010000018">
    <property type="protein sequence ID" value="CAF0829752.1"/>
    <property type="molecule type" value="Genomic_DNA"/>
</dbReference>
<comment type="cofactor">
    <cofactor evidence="1">
        <name>Mg(2+)</name>
        <dbReference type="ChEBI" id="CHEBI:18420"/>
    </cofactor>
    <text evidence="1">Binds 2 magnesium ions per subunit.</text>
</comment>
<keyword evidence="1" id="KW-0460">Magnesium</keyword>
<comment type="caution">
    <text evidence="4">The sequence shown here is derived from an EMBL/GenBank/DDBJ whole genome shotgun (WGS) entry which is preliminary data.</text>
</comment>
<dbReference type="InterPro" id="IPR050792">
    <property type="entry name" value="ADP-ribosylglycohydrolase"/>
</dbReference>
<name>A0A815SEJ4_ADIRI</name>
<evidence type="ECO:0008006" key="6">
    <source>
        <dbReference type="Google" id="ProtNLM"/>
    </source>
</evidence>
<dbReference type="SUPFAM" id="SSF101478">
    <property type="entry name" value="ADP-ribosylglycohydrolase"/>
    <property type="match status" value="1"/>
</dbReference>
<feature type="compositionally biased region" description="Basic and acidic residues" evidence="2">
    <location>
        <begin position="390"/>
        <end position="403"/>
    </location>
</feature>
<feature type="binding site" evidence="1">
    <location>
        <position position="342"/>
    </location>
    <ligand>
        <name>Mg(2+)</name>
        <dbReference type="ChEBI" id="CHEBI:18420"/>
        <label>1</label>
    </ligand>
</feature>